<sequence length="204" mass="23187">MNSALGYSVYEVGEQVSSSIFNKFAVTYDSVATQVKCQLLLFESRGILCRHALSVLSFERVTQVSLRYILERWSKKIKSVDEPLLEPRSKGFDELVFHSQNICKFASEFEELTAILHRAYDNVMVEMEELKVKRKETCLLSHEDANLVSVNELQSPLRVRTRGRPKNRLGSKLDKQIANALKKKKANALSEFREPAAGDSFLGI</sequence>
<dbReference type="GO" id="GO:0008270">
    <property type="term" value="F:zinc ion binding"/>
    <property type="evidence" value="ECO:0007669"/>
    <property type="project" value="UniProtKB-UniRule"/>
</dbReference>
<accession>A0A445B4J9</accession>
<reference evidence="2 3" key="1">
    <citation type="submission" date="2019-01" db="EMBL/GenBank/DDBJ databases">
        <title>Sequencing of cultivated peanut Arachis hypogaea provides insights into genome evolution and oil improvement.</title>
        <authorList>
            <person name="Chen X."/>
        </authorList>
    </citation>
    <scope>NUCLEOTIDE SEQUENCE [LARGE SCALE GENOMIC DNA]</scope>
    <source>
        <strain evidence="3">cv. Fuhuasheng</strain>
        <tissue evidence="2">Leaves</tissue>
    </source>
</reference>
<dbReference type="Proteomes" id="UP000289738">
    <property type="component" value="Chromosome A10"/>
</dbReference>
<proteinExistence type="inferred from homology"/>
<keyword evidence="3" id="KW-1185">Reference proteome</keyword>
<evidence type="ECO:0000313" key="2">
    <source>
        <dbReference type="EMBL" id="RYR33615.1"/>
    </source>
</evidence>
<dbReference type="PANTHER" id="PTHR31669">
    <property type="entry name" value="PROTEIN FAR1-RELATED SEQUENCE 10-RELATED"/>
    <property type="match status" value="1"/>
</dbReference>
<comment type="caution">
    <text evidence="2">The sequence shown here is derived from an EMBL/GenBank/DDBJ whole genome shotgun (WGS) entry which is preliminary data.</text>
</comment>
<comment type="function">
    <text evidence="1">Putative transcription activator involved in regulating light control of development.</text>
</comment>
<dbReference type="PANTHER" id="PTHR31669:SF283">
    <property type="entry name" value="PROTEIN FAR1-RELATED SEQUENCE"/>
    <property type="match status" value="1"/>
</dbReference>
<keyword evidence="1" id="KW-0862">Zinc</keyword>
<dbReference type="InterPro" id="IPR031052">
    <property type="entry name" value="FHY3/FAR1"/>
</dbReference>
<name>A0A445B4J9_ARAHY</name>
<comment type="subcellular location">
    <subcellularLocation>
        <location evidence="1">Nucleus</location>
    </subcellularLocation>
</comment>
<evidence type="ECO:0000256" key="1">
    <source>
        <dbReference type="RuleBase" id="RU367018"/>
    </source>
</evidence>
<evidence type="ECO:0000313" key="3">
    <source>
        <dbReference type="Proteomes" id="UP000289738"/>
    </source>
</evidence>
<gene>
    <name evidence="2" type="ORF">Ahy_A10g048232</name>
</gene>
<protein>
    <recommendedName>
        <fullName evidence="1">Protein FAR1-RELATED SEQUENCE</fullName>
    </recommendedName>
</protein>
<organism evidence="2 3">
    <name type="scientific">Arachis hypogaea</name>
    <name type="common">Peanut</name>
    <dbReference type="NCBI Taxonomy" id="3818"/>
    <lineage>
        <taxon>Eukaryota</taxon>
        <taxon>Viridiplantae</taxon>
        <taxon>Streptophyta</taxon>
        <taxon>Embryophyta</taxon>
        <taxon>Tracheophyta</taxon>
        <taxon>Spermatophyta</taxon>
        <taxon>Magnoliopsida</taxon>
        <taxon>eudicotyledons</taxon>
        <taxon>Gunneridae</taxon>
        <taxon>Pentapetalae</taxon>
        <taxon>rosids</taxon>
        <taxon>fabids</taxon>
        <taxon>Fabales</taxon>
        <taxon>Fabaceae</taxon>
        <taxon>Papilionoideae</taxon>
        <taxon>50 kb inversion clade</taxon>
        <taxon>dalbergioids sensu lato</taxon>
        <taxon>Dalbergieae</taxon>
        <taxon>Pterocarpus clade</taxon>
        <taxon>Arachis</taxon>
    </lineage>
</organism>
<comment type="similarity">
    <text evidence="1">Belongs to the FHY3/FAR1 family.</text>
</comment>
<keyword evidence="1" id="KW-0863">Zinc-finger</keyword>
<dbReference type="GO" id="GO:0006355">
    <property type="term" value="P:regulation of DNA-templated transcription"/>
    <property type="evidence" value="ECO:0007669"/>
    <property type="project" value="UniProtKB-UniRule"/>
</dbReference>
<keyword evidence="1" id="KW-0539">Nucleus</keyword>
<dbReference type="AlphaFoldDB" id="A0A445B4J9"/>
<keyword evidence="1" id="KW-0479">Metal-binding</keyword>
<dbReference type="GO" id="GO:0005634">
    <property type="term" value="C:nucleus"/>
    <property type="evidence" value="ECO:0007669"/>
    <property type="project" value="UniProtKB-SubCell"/>
</dbReference>
<dbReference type="EMBL" id="SDMP01000010">
    <property type="protein sequence ID" value="RYR33615.1"/>
    <property type="molecule type" value="Genomic_DNA"/>
</dbReference>